<dbReference type="EMBL" id="BRZA01000003">
    <property type="protein sequence ID" value="GLC89609.1"/>
    <property type="molecule type" value="Genomic_DNA"/>
</dbReference>
<dbReference type="Gene3D" id="1.10.10.1320">
    <property type="entry name" value="Anti-sigma factor, zinc-finger domain"/>
    <property type="match status" value="1"/>
</dbReference>
<evidence type="ECO:0000256" key="3">
    <source>
        <dbReference type="SAM" id="Phobius"/>
    </source>
</evidence>
<evidence type="ECO:0000313" key="5">
    <source>
        <dbReference type="EMBL" id="GLC89609.1"/>
    </source>
</evidence>
<protein>
    <recommendedName>
        <fullName evidence="2">Anti-sigma-W factor RsiW</fullName>
    </recommendedName>
</protein>
<evidence type="ECO:0000256" key="1">
    <source>
        <dbReference type="ARBA" id="ARBA00024353"/>
    </source>
</evidence>
<dbReference type="InterPro" id="IPR027383">
    <property type="entry name" value="Znf_put"/>
</dbReference>
<feature type="transmembrane region" description="Helical" evidence="3">
    <location>
        <begin position="72"/>
        <end position="93"/>
    </location>
</feature>
<name>A0ABQ5NMT8_9BACI</name>
<dbReference type="InterPro" id="IPR041916">
    <property type="entry name" value="Anti_sigma_zinc_sf"/>
</dbReference>
<evidence type="ECO:0000256" key="2">
    <source>
        <dbReference type="ARBA" id="ARBA00024438"/>
    </source>
</evidence>
<evidence type="ECO:0000313" key="6">
    <source>
        <dbReference type="Proteomes" id="UP001065593"/>
    </source>
</evidence>
<accession>A0ABQ5NMT8</accession>
<evidence type="ECO:0000259" key="4">
    <source>
        <dbReference type="Pfam" id="PF13490"/>
    </source>
</evidence>
<comment type="similarity">
    <text evidence="1">Belongs to the zinc-associated anti-sigma factor (ZAS) superfamily. Anti-sigma-W factor family.</text>
</comment>
<organism evidence="5 6">
    <name type="scientific">Lysinibacillus piscis</name>
    <dbReference type="NCBI Taxonomy" id="2518931"/>
    <lineage>
        <taxon>Bacteria</taxon>
        <taxon>Bacillati</taxon>
        <taxon>Bacillota</taxon>
        <taxon>Bacilli</taxon>
        <taxon>Bacillales</taxon>
        <taxon>Bacillaceae</taxon>
        <taxon>Lysinibacillus</taxon>
    </lineage>
</organism>
<gene>
    <name evidence="5" type="ORF">LYSBPC_27360</name>
</gene>
<keyword evidence="3" id="KW-0812">Transmembrane</keyword>
<sequence length="209" mass="24081">MNCNIIKDLLPLYVDGVCSNETYKAVEEHIGQCKACQSHLAMLQQEVTYIPPLPEEVKKAIAPFKKIKRKRYFHMIAAIAITFMVMVIGMMVYQEVGTVHDFFSPIHRGHAMVDSNDNEWYPVEFHDGTGQYIQDYLLFDSIFWSKAIINDANNEHDLLLRIKDEDNQIILDNVEIKHGTSVDLKALKRNIKYFLEIKAPCGKYTINAI</sequence>
<proteinExistence type="inferred from homology"/>
<dbReference type="Pfam" id="PF13490">
    <property type="entry name" value="zf-HC2"/>
    <property type="match status" value="1"/>
</dbReference>
<keyword evidence="3" id="KW-1133">Transmembrane helix</keyword>
<reference evidence="5" key="1">
    <citation type="submission" date="2022-08" db="EMBL/GenBank/DDBJ databases">
        <title>Draft genome sequence of Lysinibacillus sp. strain KH24.</title>
        <authorList>
            <person name="Kanbe H."/>
            <person name="Itoh H."/>
        </authorList>
    </citation>
    <scope>NUCLEOTIDE SEQUENCE</scope>
    <source>
        <strain evidence="5">KH24</strain>
    </source>
</reference>
<dbReference type="RefSeq" id="WP_264989429.1">
    <property type="nucleotide sequence ID" value="NZ_BRZA01000003.1"/>
</dbReference>
<dbReference type="Proteomes" id="UP001065593">
    <property type="component" value="Unassembled WGS sequence"/>
</dbReference>
<keyword evidence="3" id="KW-0472">Membrane</keyword>
<comment type="caution">
    <text evidence="5">The sequence shown here is derived from an EMBL/GenBank/DDBJ whole genome shotgun (WGS) entry which is preliminary data.</text>
</comment>
<keyword evidence="6" id="KW-1185">Reference proteome</keyword>
<feature type="domain" description="Putative zinc-finger" evidence="4">
    <location>
        <begin position="3"/>
        <end position="37"/>
    </location>
</feature>